<feature type="compositionally biased region" description="Basic residues" evidence="1">
    <location>
        <begin position="331"/>
        <end position="349"/>
    </location>
</feature>
<keyword evidence="3" id="KW-1185">Reference proteome</keyword>
<name>A0A1X6NML7_PORUM</name>
<proteinExistence type="predicted"/>
<feature type="compositionally biased region" description="Low complexity" evidence="1">
    <location>
        <begin position="16"/>
        <end position="26"/>
    </location>
</feature>
<dbReference type="EMBL" id="KV919368">
    <property type="protein sequence ID" value="OSX69889.1"/>
    <property type="molecule type" value="Genomic_DNA"/>
</dbReference>
<evidence type="ECO:0000313" key="2">
    <source>
        <dbReference type="EMBL" id="OSX69889.1"/>
    </source>
</evidence>
<feature type="non-terminal residue" evidence="2">
    <location>
        <position position="523"/>
    </location>
</feature>
<gene>
    <name evidence="2" type="ORF">BU14_1041s0005</name>
</gene>
<feature type="region of interest" description="Disordered" evidence="1">
    <location>
        <begin position="323"/>
        <end position="357"/>
    </location>
</feature>
<organism evidence="2 3">
    <name type="scientific">Porphyra umbilicalis</name>
    <name type="common">Purple laver</name>
    <name type="synonym">Red alga</name>
    <dbReference type="NCBI Taxonomy" id="2786"/>
    <lineage>
        <taxon>Eukaryota</taxon>
        <taxon>Rhodophyta</taxon>
        <taxon>Bangiophyceae</taxon>
        <taxon>Bangiales</taxon>
        <taxon>Bangiaceae</taxon>
        <taxon>Porphyra</taxon>
    </lineage>
</organism>
<reference evidence="2 3" key="1">
    <citation type="submission" date="2017-03" db="EMBL/GenBank/DDBJ databases">
        <title>WGS assembly of Porphyra umbilicalis.</title>
        <authorList>
            <person name="Brawley S.H."/>
            <person name="Blouin N.A."/>
            <person name="Ficko-Blean E."/>
            <person name="Wheeler G.L."/>
            <person name="Lohr M."/>
            <person name="Goodson H.V."/>
            <person name="Jenkins J.W."/>
            <person name="Blaby-Haas C.E."/>
            <person name="Helliwell K.E."/>
            <person name="Chan C."/>
            <person name="Marriage T."/>
            <person name="Bhattacharya D."/>
            <person name="Klein A.S."/>
            <person name="Badis Y."/>
            <person name="Brodie J."/>
            <person name="Cao Y."/>
            <person name="Collen J."/>
            <person name="Dittami S.M."/>
            <person name="Gachon C.M."/>
            <person name="Green B.R."/>
            <person name="Karpowicz S."/>
            <person name="Kim J.W."/>
            <person name="Kudahl U."/>
            <person name="Lin S."/>
            <person name="Michel G."/>
            <person name="Mittag M."/>
            <person name="Olson B.J."/>
            <person name="Pangilinan J."/>
            <person name="Peng Y."/>
            <person name="Qiu H."/>
            <person name="Shu S."/>
            <person name="Singer J.T."/>
            <person name="Smith A.G."/>
            <person name="Sprecher B.N."/>
            <person name="Wagner V."/>
            <person name="Wang W."/>
            <person name="Wang Z.-Y."/>
            <person name="Yan J."/>
            <person name="Yarish C."/>
            <person name="Zoeuner-Riek S."/>
            <person name="Zhuang Y."/>
            <person name="Zou Y."/>
            <person name="Lindquist E.A."/>
            <person name="Grimwood J."/>
            <person name="Barry K."/>
            <person name="Rokhsar D.S."/>
            <person name="Schmutz J."/>
            <person name="Stiller J.W."/>
            <person name="Grossman A.R."/>
            <person name="Prochnik S.E."/>
        </authorList>
    </citation>
    <scope>NUCLEOTIDE SEQUENCE [LARGE SCALE GENOMIC DNA]</scope>
    <source>
        <strain evidence="2">4086291</strain>
    </source>
</reference>
<feature type="region of interest" description="Disordered" evidence="1">
    <location>
        <begin position="1"/>
        <end position="26"/>
    </location>
</feature>
<sequence>MATGTPTRITSTAVRSPSAAAGPSPYSATMASIEETYQREYDVLVGRTRAHSHDEMRAGFVGHSDGAVAAVRATLRANQSDPYGNGEQTPLGKRRIGRRLVPCSPLRDAWATGLDSPDGAEADGPLPPRACFTDVVDAVAAAVADERAGGGAGGGAAAARAPPPPRCACDRTHRNAGTATVLLDAAADADAKHTGGSTPPAWATGAGATAASVALLLPLAAVGKDLQRRVPLRRPAPRHPENDGRRCRVYRPPRRRRCACPSQTWADGTAGDPVRRRPAHDARAVGVAAGGGARRAAVRGVRCARGGGGASSAAHDLRRHARACRGADGKRARRPPAHLRHRRRRRHGRADRAAGRRVEGAGLEGVLARPPTARLVEAATGAAARPAPPLTPVAGACTVKLGAPVRVLARATDGDPTAAAAAAAAAAGPLQVANAAGDRLLLPPDRAAAWVYRTRDALVRARGVAALQLFWVARWVPPPEGAGGGGTEGATPAHGGGVAAAVARLVGAADWWVQRGRGMRMPS</sequence>
<accession>A0A1X6NML7</accession>
<feature type="compositionally biased region" description="Polar residues" evidence="1">
    <location>
        <begin position="1"/>
        <end position="15"/>
    </location>
</feature>
<dbReference type="Proteomes" id="UP000218209">
    <property type="component" value="Unassembled WGS sequence"/>
</dbReference>
<dbReference type="AlphaFoldDB" id="A0A1X6NML7"/>
<evidence type="ECO:0000256" key="1">
    <source>
        <dbReference type="SAM" id="MobiDB-lite"/>
    </source>
</evidence>
<evidence type="ECO:0000313" key="3">
    <source>
        <dbReference type="Proteomes" id="UP000218209"/>
    </source>
</evidence>
<protein>
    <submittedName>
        <fullName evidence="2">Uncharacterized protein</fullName>
    </submittedName>
</protein>